<dbReference type="EMBL" id="JAFCMP010000517">
    <property type="protein sequence ID" value="KAG5178172.1"/>
    <property type="molecule type" value="Genomic_DNA"/>
</dbReference>
<reference evidence="9" key="1">
    <citation type="submission" date="2021-02" db="EMBL/GenBank/DDBJ databases">
        <title>First Annotated Genome of the Yellow-green Alga Tribonema minus.</title>
        <authorList>
            <person name="Mahan K.M."/>
        </authorList>
    </citation>
    <scope>NUCLEOTIDE SEQUENCE</scope>
    <source>
        <strain evidence="9">UTEX B ZZ1240</strain>
    </source>
</reference>
<dbReference type="Gene3D" id="1.20.1300.10">
    <property type="entry name" value="Fumarate reductase/succinate dehydrogenase, transmembrane subunit"/>
    <property type="match status" value="1"/>
</dbReference>
<comment type="subcellular location">
    <subcellularLocation>
        <location evidence="1">Membrane</location>
    </subcellularLocation>
</comment>
<dbReference type="GO" id="GO:0005739">
    <property type="term" value="C:mitochondrion"/>
    <property type="evidence" value="ECO:0007669"/>
    <property type="project" value="GOC"/>
</dbReference>
<protein>
    <recommendedName>
        <fullName evidence="11">Succinate dehydrogenase cytochrome b560 subunit, mitochondrial</fullName>
    </recommendedName>
</protein>
<dbReference type="InterPro" id="IPR000701">
    <property type="entry name" value="SuccDH_FuR_B_TM-su"/>
</dbReference>
<organism evidence="9 10">
    <name type="scientific">Tribonema minus</name>
    <dbReference type="NCBI Taxonomy" id="303371"/>
    <lineage>
        <taxon>Eukaryota</taxon>
        <taxon>Sar</taxon>
        <taxon>Stramenopiles</taxon>
        <taxon>Ochrophyta</taxon>
        <taxon>PX clade</taxon>
        <taxon>Xanthophyceae</taxon>
        <taxon>Tribonematales</taxon>
        <taxon>Tribonemataceae</taxon>
        <taxon>Tribonema</taxon>
    </lineage>
</organism>
<keyword evidence="6" id="KW-0408">Iron</keyword>
<dbReference type="SUPFAM" id="SSF81343">
    <property type="entry name" value="Fumarate reductase respiratory complex transmembrane subunits"/>
    <property type="match status" value="1"/>
</dbReference>
<proteinExistence type="predicted"/>
<evidence type="ECO:0008006" key="11">
    <source>
        <dbReference type="Google" id="ProtNLM"/>
    </source>
</evidence>
<evidence type="ECO:0000313" key="10">
    <source>
        <dbReference type="Proteomes" id="UP000664859"/>
    </source>
</evidence>
<dbReference type="NCBIfam" id="TIGR02970">
    <property type="entry name" value="succ_dehyd_cytB"/>
    <property type="match status" value="1"/>
</dbReference>
<keyword evidence="5 8" id="KW-1133">Transmembrane helix</keyword>
<dbReference type="CDD" id="cd03499">
    <property type="entry name" value="SQR_TypeC_SdhC"/>
    <property type="match status" value="1"/>
</dbReference>
<feature type="transmembrane region" description="Helical" evidence="8">
    <location>
        <begin position="94"/>
        <end position="113"/>
    </location>
</feature>
<sequence length="154" mass="16042">MRQRGTALAGAALRKQAGATAGSTRILSDYIERQNKTGRPVSPHVTAYRFPVVAISSITNRVTGVGLVGGLYGIGALALVGVDVQGLMAMLGETAVAPLAKMVVTFPLIYHYLGAARHTIWDFKPETVNNASVAQSSYILFGAAGGLTLLTAVV</sequence>
<keyword evidence="10" id="KW-1185">Reference proteome</keyword>
<dbReference type="GO" id="GO:0009055">
    <property type="term" value="F:electron transfer activity"/>
    <property type="evidence" value="ECO:0007669"/>
    <property type="project" value="InterPro"/>
</dbReference>
<dbReference type="GO" id="GO:0006099">
    <property type="term" value="P:tricarboxylic acid cycle"/>
    <property type="evidence" value="ECO:0007669"/>
    <property type="project" value="InterPro"/>
</dbReference>
<evidence type="ECO:0000313" key="9">
    <source>
        <dbReference type="EMBL" id="KAG5178172.1"/>
    </source>
</evidence>
<dbReference type="Pfam" id="PF01127">
    <property type="entry name" value="Sdh_cyt"/>
    <property type="match status" value="1"/>
</dbReference>
<keyword evidence="4" id="KW-0479">Metal-binding</keyword>
<evidence type="ECO:0000256" key="5">
    <source>
        <dbReference type="ARBA" id="ARBA00022989"/>
    </source>
</evidence>
<feature type="transmembrane region" description="Helical" evidence="8">
    <location>
        <begin position="133"/>
        <end position="153"/>
    </location>
</feature>
<dbReference type="GO" id="GO:0046872">
    <property type="term" value="F:metal ion binding"/>
    <property type="evidence" value="ECO:0007669"/>
    <property type="project" value="UniProtKB-KW"/>
</dbReference>
<dbReference type="OrthoDB" id="588261at2759"/>
<dbReference type="PANTHER" id="PTHR10978">
    <property type="entry name" value="SUCCINATE DEHYDROGENASE CYTOCHROME B560 SUBUNIT"/>
    <property type="match status" value="1"/>
</dbReference>
<evidence type="ECO:0000256" key="6">
    <source>
        <dbReference type="ARBA" id="ARBA00023004"/>
    </source>
</evidence>
<evidence type="ECO:0000256" key="1">
    <source>
        <dbReference type="ARBA" id="ARBA00004370"/>
    </source>
</evidence>
<keyword evidence="7 8" id="KW-0472">Membrane</keyword>
<keyword evidence="3 8" id="KW-0812">Transmembrane</keyword>
<accession>A0A835YMP1</accession>
<gene>
    <name evidence="9" type="ORF">JKP88DRAFT_169225</name>
</gene>
<dbReference type="InterPro" id="IPR014314">
    <property type="entry name" value="Succ_DH_cytb556"/>
</dbReference>
<evidence type="ECO:0000256" key="3">
    <source>
        <dbReference type="ARBA" id="ARBA00022692"/>
    </source>
</evidence>
<feature type="transmembrane region" description="Helical" evidence="8">
    <location>
        <begin position="62"/>
        <end position="82"/>
    </location>
</feature>
<name>A0A835YMP1_9STRA</name>
<evidence type="ECO:0000256" key="7">
    <source>
        <dbReference type="ARBA" id="ARBA00023136"/>
    </source>
</evidence>
<dbReference type="InterPro" id="IPR034804">
    <property type="entry name" value="SQR/QFR_C/D"/>
</dbReference>
<dbReference type="AlphaFoldDB" id="A0A835YMP1"/>
<dbReference type="PANTHER" id="PTHR10978:SF5">
    <property type="entry name" value="SUCCINATE DEHYDROGENASE CYTOCHROME B560 SUBUNIT, MITOCHONDRIAL"/>
    <property type="match status" value="1"/>
</dbReference>
<evidence type="ECO:0000256" key="4">
    <source>
        <dbReference type="ARBA" id="ARBA00022723"/>
    </source>
</evidence>
<evidence type="ECO:0000256" key="8">
    <source>
        <dbReference type="SAM" id="Phobius"/>
    </source>
</evidence>
<keyword evidence="2" id="KW-0349">Heme</keyword>
<evidence type="ECO:0000256" key="2">
    <source>
        <dbReference type="ARBA" id="ARBA00022617"/>
    </source>
</evidence>
<dbReference type="GO" id="GO:0016020">
    <property type="term" value="C:membrane"/>
    <property type="evidence" value="ECO:0007669"/>
    <property type="project" value="UniProtKB-SubCell"/>
</dbReference>
<comment type="caution">
    <text evidence="9">The sequence shown here is derived from an EMBL/GenBank/DDBJ whole genome shotgun (WGS) entry which is preliminary data.</text>
</comment>
<dbReference type="GO" id="GO:0006121">
    <property type="term" value="P:mitochondrial electron transport, succinate to ubiquinone"/>
    <property type="evidence" value="ECO:0007669"/>
    <property type="project" value="TreeGrafter"/>
</dbReference>
<dbReference type="Proteomes" id="UP000664859">
    <property type="component" value="Unassembled WGS sequence"/>
</dbReference>